<gene>
    <name evidence="2" type="ORF">LCGC14_1943100</name>
</gene>
<accession>A0A0F9HY07</accession>
<dbReference type="AlphaFoldDB" id="A0A0F9HY07"/>
<keyword evidence="1" id="KW-0812">Transmembrane</keyword>
<name>A0A0F9HY07_9ZZZZ</name>
<organism evidence="2">
    <name type="scientific">marine sediment metagenome</name>
    <dbReference type="NCBI Taxonomy" id="412755"/>
    <lineage>
        <taxon>unclassified sequences</taxon>
        <taxon>metagenomes</taxon>
        <taxon>ecological metagenomes</taxon>
    </lineage>
</organism>
<protein>
    <submittedName>
        <fullName evidence="2">Uncharacterized protein</fullName>
    </submittedName>
</protein>
<evidence type="ECO:0000256" key="1">
    <source>
        <dbReference type="SAM" id="Phobius"/>
    </source>
</evidence>
<keyword evidence="1" id="KW-1133">Transmembrane helix</keyword>
<reference evidence="2" key="1">
    <citation type="journal article" date="2015" name="Nature">
        <title>Complex archaea that bridge the gap between prokaryotes and eukaryotes.</title>
        <authorList>
            <person name="Spang A."/>
            <person name="Saw J.H."/>
            <person name="Jorgensen S.L."/>
            <person name="Zaremba-Niedzwiedzka K."/>
            <person name="Martijn J."/>
            <person name="Lind A.E."/>
            <person name="van Eijk R."/>
            <person name="Schleper C."/>
            <person name="Guy L."/>
            <person name="Ettema T.J."/>
        </authorList>
    </citation>
    <scope>NUCLEOTIDE SEQUENCE</scope>
</reference>
<dbReference type="Gene3D" id="2.60.120.200">
    <property type="match status" value="1"/>
</dbReference>
<sequence>MAYPFIFEENFELGTKGDFGTEADTGSLLDFPHYSALAAIPGMALPFRGAYCMRIDCGDTNDHTLFEEDLNIADTATAWVRFYLYIHPDFAATADDIFNIFEWQSTSNVVEACISLQITAATDLVDIGIADGTEVSSGFTNISKGVWHLVEALFTVDVAAGSDGVLTLHVDTTQFQTVTGHNQSLAITHGVLGTQNTESTTTGVLLFDQFVFDDLQVYGFQRRFPETILCTKSQHIFVGNGRINNVTLLSGDTTVDNQVKIYDTDTADTNDASHIVAELRNTAVKEIVDPAGMPVRVTRGAYVQIIGTPEDGGPRALIQIGAAQAPQALNFIFQADMFVVKIINLAVQVVLSHVSSVMPLFCLCLLIWWLVH</sequence>
<proteinExistence type="predicted"/>
<feature type="transmembrane region" description="Helical" evidence="1">
    <location>
        <begin position="350"/>
        <end position="371"/>
    </location>
</feature>
<keyword evidence="1" id="KW-0472">Membrane</keyword>
<comment type="caution">
    <text evidence="2">The sequence shown here is derived from an EMBL/GenBank/DDBJ whole genome shotgun (WGS) entry which is preliminary data.</text>
</comment>
<evidence type="ECO:0000313" key="2">
    <source>
        <dbReference type="EMBL" id="KKL86600.1"/>
    </source>
</evidence>
<dbReference type="EMBL" id="LAZR01021066">
    <property type="protein sequence ID" value="KKL86600.1"/>
    <property type="molecule type" value="Genomic_DNA"/>
</dbReference>